<dbReference type="InterPro" id="IPR001680">
    <property type="entry name" value="WD40_rpt"/>
</dbReference>
<keyword evidence="10" id="KW-1185">Reference proteome</keyword>
<evidence type="ECO:0000256" key="5">
    <source>
        <dbReference type="ARBA" id="ARBA00038749"/>
    </source>
</evidence>
<proteinExistence type="inferred from homology"/>
<evidence type="ECO:0000313" key="10">
    <source>
        <dbReference type="Proteomes" id="UP001285354"/>
    </source>
</evidence>
<evidence type="ECO:0000256" key="6">
    <source>
        <dbReference type="ARBA" id="ARBA00040563"/>
    </source>
</evidence>
<organism evidence="9 10">
    <name type="scientific">Diplocarpon rosae</name>
    <dbReference type="NCBI Taxonomy" id="946125"/>
    <lineage>
        <taxon>Eukaryota</taxon>
        <taxon>Fungi</taxon>
        <taxon>Dikarya</taxon>
        <taxon>Ascomycota</taxon>
        <taxon>Pezizomycotina</taxon>
        <taxon>Leotiomycetes</taxon>
        <taxon>Helotiales</taxon>
        <taxon>Drepanopezizaceae</taxon>
        <taxon>Diplocarpon</taxon>
    </lineage>
</organism>
<evidence type="ECO:0000256" key="1">
    <source>
        <dbReference type="ARBA" id="ARBA00022574"/>
    </source>
</evidence>
<protein>
    <recommendedName>
        <fullName evidence="6">ASTRA-associated protein 1</fullName>
    </recommendedName>
</protein>
<comment type="function">
    <text evidence="3">Component of the ASTRA complex involved in chromatin remodeling.</text>
</comment>
<dbReference type="PROSITE" id="PS00678">
    <property type="entry name" value="WD_REPEATS_1"/>
    <property type="match status" value="1"/>
</dbReference>
<name>A0AAD9WCN1_9HELO</name>
<dbReference type="SUPFAM" id="SSF50978">
    <property type="entry name" value="WD40 repeat-like"/>
    <property type="match status" value="1"/>
</dbReference>
<dbReference type="InterPro" id="IPR019775">
    <property type="entry name" value="WD40_repeat_CS"/>
</dbReference>
<dbReference type="Proteomes" id="UP001285354">
    <property type="component" value="Unassembled WGS sequence"/>
</dbReference>
<evidence type="ECO:0000313" key="9">
    <source>
        <dbReference type="EMBL" id="KAK2624541.1"/>
    </source>
</evidence>
<feature type="region of interest" description="Disordered" evidence="8">
    <location>
        <begin position="1"/>
        <end position="38"/>
    </location>
</feature>
<evidence type="ECO:0000256" key="2">
    <source>
        <dbReference type="ARBA" id="ARBA00022737"/>
    </source>
</evidence>
<keyword evidence="1 7" id="KW-0853">WD repeat</keyword>
<feature type="repeat" description="WD" evidence="7">
    <location>
        <begin position="45"/>
        <end position="86"/>
    </location>
</feature>
<feature type="compositionally biased region" description="Polar residues" evidence="8">
    <location>
        <begin position="1"/>
        <end position="13"/>
    </location>
</feature>
<dbReference type="PROSITE" id="PS50294">
    <property type="entry name" value="WD_REPEATS_REGION"/>
    <property type="match status" value="1"/>
</dbReference>
<keyword evidence="2" id="KW-0677">Repeat</keyword>
<evidence type="ECO:0000256" key="3">
    <source>
        <dbReference type="ARBA" id="ARBA00037338"/>
    </source>
</evidence>
<evidence type="ECO:0000256" key="7">
    <source>
        <dbReference type="PROSITE-ProRule" id="PRU00221"/>
    </source>
</evidence>
<comment type="similarity">
    <text evidence="4">Belongs to the WD repeat ASA1 family.</text>
</comment>
<dbReference type="InterPro" id="IPR015943">
    <property type="entry name" value="WD40/YVTN_repeat-like_dom_sf"/>
</dbReference>
<evidence type="ECO:0000256" key="4">
    <source>
        <dbReference type="ARBA" id="ARBA00037931"/>
    </source>
</evidence>
<dbReference type="PANTHER" id="PTHR19854">
    <property type="entry name" value="TRANSDUCIN BETA-LIKE 3"/>
    <property type="match status" value="1"/>
</dbReference>
<reference evidence="9" key="1">
    <citation type="submission" date="2023-06" db="EMBL/GenBank/DDBJ databases">
        <title>Draft genome of Marssonina rosae.</title>
        <authorList>
            <person name="Cheng Q."/>
        </authorList>
    </citation>
    <scope>NUCLEOTIDE SEQUENCE</scope>
    <source>
        <strain evidence="9">R4</strain>
    </source>
</reference>
<dbReference type="InterPro" id="IPR036322">
    <property type="entry name" value="WD40_repeat_dom_sf"/>
</dbReference>
<accession>A0AAD9WCN1</accession>
<dbReference type="Pfam" id="PF00400">
    <property type="entry name" value="WD40"/>
    <property type="match status" value="3"/>
</dbReference>
<comment type="subunit">
    <text evidence="5">Component of the ASTRA chromatin remodeling machinery complex.</text>
</comment>
<dbReference type="Gene3D" id="2.130.10.10">
    <property type="entry name" value="YVTN repeat-like/Quinoprotein amine dehydrogenase"/>
    <property type="match status" value="2"/>
</dbReference>
<dbReference type="SMART" id="SM00320">
    <property type="entry name" value="WD40"/>
    <property type="match status" value="5"/>
</dbReference>
<evidence type="ECO:0000256" key="8">
    <source>
        <dbReference type="SAM" id="MobiDB-lite"/>
    </source>
</evidence>
<dbReference type="PROSITE" id="PS50082">
    <property type="entry name" value="WD_REPEATS_2"/>
    <property type="match status" value="1"/>
</dbReference>
<dbReference type="EMBL" id="JAUBYV010000010">
    <property type="protein sequence ID" value="KAK2624541.1"/>
    <property type="molecule type" value="Genomic_DNA"/>
</dbReference>
<dbReference type="AlphaFoldDB" id="A0AAD9WCN1"/>
<dbReference type="PANTHER" id="PTHR19854:SF1">
    <property type="entry name" value="GUANINE NUCLEOTIDE-BINDING PROTEIN SUBUNIT BETA-LIKE PROTEIN 1"/>
    <property type="match status" value="1"/>
</dbReference>
<sequence>MENSNFSSETATFAQPKPRPEPHSPDSHKKSRNMSLPPAQPAYILRGHVSQVHTTAFIRSNSRLVTGDADGWIVVWSLATKRPVAVWRAHVGVILGASAWGPDRIITHGKDNKLTVWKLSEEEEESMSKILPVDRTPTPRKQPWLLHLLHVNTMNFCSFAQCPSVPPSEELLIAVPNTLSSETVDIFHLPSSQRIHTLPNPPSLKGGMVMAVSLFSHPQTSHLTVIAGYESGHTTVSHLSDSTWTTLYTAQAHTQPILALDVSPARDFYLTSSADAVIAKHPLASGTADRATDSDCGNMPLKTLQSRHAGQQSIRIRNDGRVFATAGWDARVRVYAVKSMKELAVLKWHQEGCYSVAFAEVAMGERDAQGAGSGELLEREELMSVKEKRLWKAKTAHWLSAGSKDGKVSLWEIY</sequence>
<comment type="caution">
    <text evidence="9">The sequence shown here is derived from an EMBL/GenBank/DDBJ whole genome shotgun (WGS) entry which is preliminary data.</text>
</comment>
<feature type="compositionally biased region" description="Basic and acidic residues" evidence="8">
    <location>
        <begin position="18"/>
        <end position="28"/>
    </location>
</feature>
<gene>
    <name evidence="9" type="ORF">QTJ16_006491</name>
</gene>